<keyword evidence="1" id="KW-0732">Signal</keyword>
<comment type="caution">
    <text evidence="2">The sequence shown here is derived from an EMBL/GenBank/DDBJ whole genome shotgun (WGS) entry which is preliminary data.</text>
</comment>
<gene>
    <name evidence="2" type="ORF">ACFPYL_16985</name>
</gene>
<evidence type="ECO:0008006" key="4">
    <source>
        <dbReference type="Google" id="ProtNLM"/>
    </source>
</evidence>
<keyword evidence="3" id="KW-1185">Reference proteome</keyword>
<dbReference type="InterPro" id="IPR009003">
    <property type="entry name" value="Peptidase_S1_PA"/>
</dbReference>
<organism evidence="2 3">
    <name type="scientific">Nocardioides hankookensis</name>
    <dbReference type="NCBI Taxonomy" id="443157"/>
    <lineage>
        <taxon>Bacteria</taxon>
        <taxon>Bacillati</taxon>
        <taxon>Actinomycetota</taxon>
        <taxon>Actinomycetes</taxon>
        <taxon>Propionibacteriales</taxon>
        <taxon>Nocardioidaceae</taxon>
        <taxon>Nocardioides</taxon>
    </lineage>
</organism>
<evidence type="ECO:0000256" key="1">
    <source>
        <dbReference type="SAM" id="SignalP"/>
    </source>
</evidence>
<dbReference type="RefSeq" id="WP_379156774.1">
    <property type="nucleotide sequence ID" value="NZ_JBHSRJ010000005.1"/>
</dbReference>
<accession>A0ABW1LM48</accession>
<dbReference type="InterPro" id="IPR043504">
    <property type="entry name" value="Peptidase_S1_PA_chymotrypsin"/>
</dbReference>
<dbReference type="Proteomes" id="UP001596135">
    <property type="component" value="Unassembled WGS sequence"/>
</dbReference>
<dbReference type="SUPFAM" id="SSF50494">
    <property type="entry name" value="Trypsin-like serine proteases"/>
    <property type="match status" value="1"/>
</dbReference>
<dbReference type="Gene3D" id="2.40.10.10">
    <property type="entry name" value="Trypsin-like serine proteases"/>
    <property type="match status" value="2"/>
</dbReference>
<evidence type="ECO:0000313" key="2">
    <source>
        <dbReference type="EMBL" id="MFC6044788.1"/>
    </source>
</evidence>
<proteinExistence type="predicted"/>
<feature type="chain" id="PRO_5047029304" description="Streptogrisin C" evidence="1">
    <location>
        <begin position="19"/>
        <end position="418"/>
    </location>
</feature>
<sequence length="418" mass="43178">MKRLAVAAAALCVTGAIAAGGQTTLAQGAPAPDSTDVAKEPSFDGFDQIPGQVAGHRINKFLLPADEAKSSGKTLASLSNGIIGVLGNPTDGYTVIVGSDYDQEAVEKELTAGLDETAQALISTKASPVTAADLSNAWAAVNDHSQSLQRSLGAYSIDIDAATSQVVIEASGQTVAKRSGDATRTETEVESLAPGLIDVQLGETTQRLVRSTPDAAPHYGGSWITWPNGTYCSSGFTVVRNGTTTRTSVTAGHCGGANGTEFTSGAYYYGDKAGLANYPDYDQARLQGSTYREFIRVGGGNDAQSLRSVRGATDPVIGDSLCQSGVTSYAECGIVVGSLSATLCDPAGCTTYLGAGRKETDAIAARGGDSGAPVYLRFSNAEAGIRGMLIGGGDGGRRMFFERYDSIANHLNVHIYTN</sequence>
<protein>
    <recommendedName>
        <fullName evidence="4">Streptogrisin C</fullName>
    </recommendedName>
</protein>
<evidence type="ECO:0000313" key="3">
    <source>
        <dbReference type="Proteomes" id="UP001596135"/>
    </source>
</evidence>
<reference evidence="3" key="1">
    <citation type="journal article" date="2019" name="Int. J. Syst. Evol. Microbiol.">
        <title>The Global Catalogue of Microorganisms (GCM) 10K type strain sequencing project: providing services to taxonomists for standard genome sequencing and annotation.</title>
        <authorList>
            <consortium name="The Broad Institute Genomics Platform"/>
            <consortium name="The Broad Institute Genome Sequencing Center for Infectious Disease"/>
            <person name="Wu L."/>
            <person name="Ma J."/>
        </authorList>
    </citation>
    <scope>NUCLEOTIDE SEQUENCE [LARGE SCALE GENOMIC DNA]</scope>
    <source>
        <strain evidence="3">CCUG 54522</strain>
    </source>
</reference>
<name>A0ABW1LM48_9ACTN</name>
<dbReference type="EMBL" id="JBHSRJ010000005">
    <property type="protein sequence ID" value="MFC6044788.1"/>
    <property type="molecule type" value="Genomic_DNA"/>
</dbReference>
<feature type="signal peptide" evidence="1">
    <location>
        <begin position="1"/>
        <end position="18"/>
    </location>
</feature>